<comment type="similarity">
    <text evidence="1">Belongs to the ATP-dependent AMP-binding enzyme family.</text>
</comment>
<reference evidence="5 6" key="1">
    <citation type="submission" date="2015-07" db="EMBL/GenBank/DDBJ databases">
        <title>Foodborne Vibrio parahaemolyticus Isolates.</title>
        <authorList>
            <person name="Ronholm J."/>
            <person name="Petronella N."/>
            <person name="Kenwell R."/>
            <person name="Banerjee S."/>
        </authorList>
    </citation>
    <scope>NUCLEOTIDE SEQUENCE [LARGE SCALE GENOMIC DNA]</scope>
    <source>
        <strain evidence="5 6">HS-06-05</strain>
    </source>
</reference>
<feature type="domain" description="AMP-dependent synthetase/ligase" evidence="3">
    <location>
        <begin position="11"/>
        <end position="305"/>
    </location>
</feature>
<dbReference type="GO" id="GO:0031956">
    <property type="term" value="F:medium-chain fatty acid-CoA ligase activity"/>
    <property type="evidence" value="ECO:0007669"/>
    <property type="project" value="TreeGrafter"/>
</dbReference>
<dbReference type="PANTHER" id="PTHR43201:SF5">
    <property type="entry name" value="MEDIUM-CHAIN ACYL-COA LIGASE ACSF2, MITOCHONDRIAL"/>
    <property type="match status" value="1"/>
</dbReference>
<evidence type="ECO:0000259" key="3">
    <source>
        <dbReference type="Pfam" id="PF00501"/>
    </source>
</evidence>
<organism evidence="5 6">
    <name type="scientific">Vibrio parahaemolyticus</name>
    <dbReference type="NCBI Taxonomy" id="670"/>
    <lineage>
        <taxon>Bacteria</taxon>
        <taxon>Pseudomonadati</taxon>
        <taxon>Pseudomonadota</taxon>
        <taxon>Gammaproteobacteria</taxon>
        <taxon>Vibrionales</taxon>
        <taxon>Vibrionaceae</taxon>
        <taxon>Vibrio</taxon>
    </lineage>
</organism>
<evidence type="ECO:0000256" key="2">
    <source>
        <dbReference type="ARBA" id="ARBA00022598"/>
    </source>
</evidence>
<evidence type="ECO:0000256" key="1">
    <source>
        <dbReference type="ARBA" id="ARBA00006432"/>
    </source>
</evidence>
<evidence type="ECO:0000313" key="6">
    <source>
        <dbReference type="Proteomes" id="UP000037697"/>
    </source>
</evidence>
<evidence type="ECO:0000259" key="4">
    <source>
        <dbReference type="Pfam" id="PF13193"/>
    </source>
</evidence>
<dbReference type="Gene3D" id="3.30.300.30">
    <property type="match status" value="1"/>
</dbReference>
<evidence type="ECO:0000313" key="5">
    <source>
        <dbReference type="EMBL" id="KOY42648.1"/>
    </source>
</evidence>
<dbReference type="InterPro" id="IPR000873">
    <property type="entry name" value="AMP-dep_synth/lig_dom"/>
</dbReference>
<dbReference type="Proteomes" id="UP000037697">
    <property type="component" value="Unassembled WGS sequence"/>
</dbReference>
<gene>
    <name evidence="5" type="ORF">ACX05_00155</name>
</gene>
<dbReference type="InterPro" id="IPR025110">
    <property type="entry name" value="AMP-bd_C"/>
</dbReference>
<dbReference type="Gene3D" id="3.40.50.12780">
    <property type="entry name" value="N-terminal domain of ligase-like"/>
    <property type="match status" value="1"/>
</dbReference>
<dbReference type="EMBL" id="LIRS01000003">
    <property type="protein sequence ID" value="KOY42648.1"/>
    <property type="molecule type" value="Genomic_DNA"/>
</dbReference>
<sequence>MTGYLTKLLDYSDEIALCFDNGNYTYKELNDRINYFFNGLKDIKSGQVVCIISDYSFEAISLFFALVKNKNIIVPIVSENREEVEKRLDVVSPDVVINLREGTFSDLPNYNVSSDSRHPLILDIVASRSSGLVLFSSGSTGVPKAMIHNLDNLLSTYADKRSKSLSIMVFLMFDHIGGLNTLLNSLAMGAKIVIPQKREPEHVAMLVEQEKINLLPASPTFLNMMLIANVHQQYDLKSLRMITYGTEAMPESLLLRLKAALPRVKLLQTFGTSETGIAQTSSRSSSSLEIRFDDPNQEYKIVDNELWLRSKTQILGYLNHDMSSFSDDGWFQTGDLVEQSGDGYLRIIGRAKEVINVGGEKVLPSEVESVLLEVDGVEDCVVYAASNAITGQTVVANITPASDMDLKELKKQIRKYCRTKLDSYKVPTKMNFSTDTGISDRFKKVRINKYSN</sequence>
<dbReference type="InterPro" id="IPR042099">
    <property type="entry name" value="ANL_N_sf"/>
</dbReference>
<dbReference type="Pfam" id="PF13193">
    <property type="entry name" value="AMP-binding_C"/>
    <property type="match status" value="1"/>
</dbReference>
<name>A0AAW3J4V7_VIBPH</name>
<dbReference type="SUPFAM" id="SSF56801">
    <property type="entry name" value="Acetyl-CoA synthetase-like"/>
    <property type="match status" value="1"/>
</dbReference>
<comment type="caution">
    <text evidence="5">The sequence shown here is derived from an EMBL/GenBank/DDBJ whole genome shotgun (WGS) entry which is preliminary data.</text>
</comment>
<dbReference type="Pfam" id="PF00501">
    <property type="entry name" value="AMP-binding"/>
    <property type="match status" value="1"/>
</dbReference>
<protein>
    <submittedName>
        <fullName evidence="5">O-succinylbenzoate--CoA ligase</fullName>
    </submittedName>
</protein>
<dbReference type="InterPro" id="IPR020845">
    <property type="entry name" value="AMP-binding_CS"/>
</dbReference>
<dbReference type="PANTHER" id="PTHR43201">
    <property type="entry name" value="ACYL-COA SYNTHETASE"/>
    <property type="match status" value="1"/>
</dbReference>
<dbReference type="AlphaFoldDB" id="A0AAW3J4V7"/>
<dbReference type="InterPro" id="IPR045851">
    <property type="entry name" value="AMP-bd_C_sf"/>
</dbReference>
<dbReference type="RefSeq" id="WP_021448954.1">
    <property type="nucleotide sequence ID" value="NZ_CP011884.1"/>
</dbReference>
<dbReference type="CDD" id="cd04433">
    <property type="entry name" value="AFD_class_I"/>
    <property type="match status" value="1"/>
</dbReference>
<dbReference type="GO" id="GO:0006631">
    <property type="term" value="P:fatty acid metabolic process"/>
    <property type="evidence" value="ECO:0007669"/>
    <property type="project" value="TreeGrafter"/>
</dbReference>
<accession>A0AAW3J4V7</accession>
<proteinExistence type="inferred from homology"/>
<keyword evidence="2 5" id="KW-0436">Ligase</keyword>
<feature type="domain" description="AMP-binding enzyme C-terminal" evidence="4">
    <location>
        <begin position="366"/>
        <end position="432"/>
    </location>
</feature>
<dbReference type="PROSITE" id="PS00455">
    <property type="entry name" value="AMP_BINDING"/>
    <property type="match status" value="1"/>
</dbReference>